<dbReference type="KEGG" id="stae:HNV11_12525"/>
<evidence type="ECO:0000313" key="2">
    <source>
        <dbReference type="Proteomes" id="UP000502756"/>
    </source>
</evidence>
<gene>
    <name evidence="1" type="ORF">HNV11_12525</name>
</gene>
<dbReference type="RefSeq" id="WP_171739989.1">
    <property type="nucleotide sequence ID" value="NZ_CP053435.1"/>
</dbReference>
<name>A0A6M5Y9H9_9BACT</name>
<dbReference type="AlphaFoldDB" id="A0A6M5Y9H9"/>
<proteinExistence type="predicted"/>
<reference evidence="1 2" key="1">
    <citation type="submission" date="2020-05" db="EMBL/GenBank/DDBJ databases">
        <title>Genome sequencing of Spirosoma sp. TS118.</title>
        <authorList>
            <person name="Lee J.-H."/>
            <person name="Jeong S."/>
            <person name="Zhao L."/>
            <person name="Jung J.-H."/>
            <person name="Kim M.-K."/>
            <person name="Lim S."/>
        </authorList>
    </citation>
    <scope>NUCLEOTIDE SEQUENCE [LARGE SCALE GENOMIC DNA]</scope>
    <source>
        <strain evidence="1 2">TS118</strain>
    </source>
</reference>
<organism evidence="1 2">
    <name type="scientific">Spirosoma taeanense</name>
    <dbReference type="NCBI Taxonomy" id="2735870"/>
    <lineage>
        <taxon>Bacteria</taxon>
        <taxon>Pseudomonadati</taxon>
        <taxon>Bacteroidota</taxon>
        <taxon>Cytophagia</taxon>
        <taxon>Cytophagales</taxon>
        <taxon>Cytophagaceae</taxon>
        <taxon>Spirosoma</taxon>
    </lineage>
</organism>
<dbReference type="Proteomes" id="UP000502756">
    <property type="component" value="Chromosome"/>
</dbReference>
<protein>
    <submittedName>
        <fullName evidence="1">Uncharacterized protein</fullName>
    </submittedName>
</protein>
<evidence type="ECO:0000313" key="1">
    <source>
        <dbReference type="EMBL" id="QJW90144.1"/>
    </source>
</evidence>
<dbReference type="EMBL" id="CP053435">
    <property type="protein sequence ID" value="QJW90144.1"/>
    <property type="molecule type" value="Genomic_DNA"/>
</dbReference>
<keyword evidence="2" id="KW-1185">Reference proteome</keyword>
<accession>A0A6M5Y9H9</accession>
<sequence length="190" mass="20850">MLQIELLDLVLKALYETPSRSGEIVKLLKQKGVEVTLDEAKTLGRRLGDLKYVAYTPTTDSAHVDLRSEGIEFVQGSSFTHKGHSIITNHYSISNSPNANLVSSSSHVQITQQNTTELKQVLDQMKEAITVDASVDPRQQQEIVERINEIQESVAAGRPPKFAIKSLVEIASTIGSVAKLATQLMTLLPI</sequence>